<dbReference type="PATRIC" id="fig|37636.3.peg.2252"/>
<dbReference type="InterPro" id="IPR001296">
    <property type="entry name" value="Glyco_trans_1"/>
</dbReference>
<dbReference type="InterPro" id="IPR050194">
    <property type="entry name" value="Glycosyltransferase_grp1"/>
</dbReference>
<protein>
    <submittedName>
        <fullName evidence="3">Glycosyl transferase</fullName>
    </submittedName>
</protein>
<evidence type="ECO:0000313" key="4">
    <source>
        <dbReference type="Proteomes" id="UP000053099"/>
    </source>
</evidence>
<dbReference type="SUPFAM" id="SSF53756">
    <property type="entry name" value="UDP-Glycosyltransferase/glycogen phosphorylase"/>
    <property type="match status" value="1"/>
</dbReference>
<sequence>MRLYRVGLFTDVYFPNPNGVTTSVYLLLRELRRMGHEAWVVAPHHPEAPEREEGVVRVPSVPYPFYEGQQIALPSSRHLPTEFEVIHTHTPLTLGVWGLRIARNKELPHVSTFHTHYEKYAHYVPGLAVLDKYTGIIPRLAKAFYNRVEVVIAPTEPVKRLAEGYGIQRPIRVIPTGIDNRILEEAPLPSPSPWPQGKRRLITVGRLGKEKSFDVVLKAVAELAREEDVFLAHIGEGPELEALKRLAETLGIADRVRFLGTVPYRYIGGYYRMAELFLFASETETQGLVIWEAQAMGVPVVAVGAEGVLEGVVDGQTGYLVAPKDFQALAARALELLKDEEKRRRFSLEARAWAMERSAERIAEKIVAVYDEANEIVRVEPRRLIFPFPRLPQSSLEDHPGGF</sequence>
<organism evidence="3 4">
    <name type="scientific">Thermus scotoductus</name>
    <dbReference type="NCBI Taxonomy" id="37636"/>
    <lineage>
        <taxon>Bacteria</taxon>
        <taxon>Thermotogati</taxon>
        <taxon>Deinococcota</taxon>
        <taxon>Deinococci</taxon>
        <taxon>Thermales</taxon>
        <taxon>Thermaceae</taxon>
        <taxon>Thermus</taxon>
    </lineage>
</organism>
<gene>
    <name evidence="3" type="ORF">AN926_02665</name>
</gene>
<dbReference type="GO" id="GO:0016757">
    <property type="term" value="F:glycosyltransferase activity"/>
    <property type="evidence" value="ECO:0007669"/>
    <property type="project" value="InterPro"/>
</dbReference>
<feature type="domain" description="Glycosyl transferase family 1" evidence="1">
    <location>
        <begin position="192"/>
        <end position="352"/>
    </location>
</feature>
<dbReference type="EMBL" id="LJJR01000006">
    <property type="protein sequence ID" value="KPD32556.1"/>
    <property type="molecule type" value="Genomic_DNA"/>
</dbReference>
<dbReference type="Proteomes" id="UP000053099">
    <property type="component" value="Unassembled WGS sequence"/>
</dbReference>
<dbReference type="Pfam" id="PF00534">
    <property type="entry name" value="Glycos_transf_1"/>
    <property type="match status" value="1"/>
</dbReference>
<evidence type="ECO:0000259" key="2">
    <source>
        <dbReference type="Pfam" id="PF13439"/>
    </source>
</evidence>
<proteinExistence type="predicted"/>
<dbReference type="AlphaFoldDB" id="A0A0N0IRD2"/>
<accession>A0A0N0IRD2</accession>
<dbReference type="PANTHER" id="PTHR45947">
    <property type="entry name" value="SULFOQUINOVOSYL TRANSFERASE SQD2"/>
    <property type="match status" value="1"/>
</dbReference>
<dbReference type="Gene3D" id="3.40.50.2000">
    <property type="entry name" value="Glycogen Phosphorylase B"/>
    <property type="match status" value="2"/>
</dbReference>
<dbReference type="Pfam" id="PF13439">
    <property type="entry name" value="Glyco_transf_4"/>
    <property type="match status" value="1"/>
</dbReference>
<evidence type="ECO:0000313" key="3">
    <source>
        <dbReference type="EMBL" id="KPD32556.1"/>
    </source>
</evidence>
<name>A0A0N0IRD2_THESC</name>
<dbReference type="InterPro" id="IPR028098">
    <property type="entry name" value="Glyco_trans_4-like_N"/>
</dbReference>
<dbReference type="PANTHER" id="PTHR45947:SF3">
    <property type="entry name" value="SULFOQUINOVOSYL TRANSFERASE SQD2"/>
    <property type="match status" value="1"/>
</dbReference>
<keyword evidence="3" id="KW-0808">Transferase</keyword>
<reference evidence="3 4" key="1">
    <citation type="submission" date="2015-09" db="EMBL/GenBank/DDBJ databases">
        <title>Draft genome sequence of Thermus scotoductus strain K1 isolated from a geothermal spring in Nagorno-Karabakh, Armenia.</title>
        <authorList>
            <person name="Saghatelyan A."/>
            <person name="Poghosyan L."/>
            <person name="Panosyan H."/>
            <person name="Birkeland N.-K."/>
        </authorList>
    </citation>
    <scope>NUCLEOTIDE SEQUENCE [LARGE SCALE GENOMIC DNA]</scope>
    <source>
        <strain evidence="3 4">K1</strain>
    </source>
</reference>
<comment type="caution">
    <text evidence="3">The sequence shown here is derived from an EMBL/GenBank/DDBJ whole genome shotgun (WGS) entry which is preliminary data.</text>
</comment>
<dbReference type="CDD" id="cd03817">
    <property type="entry name" value="GT4_UGDG-like"/>
    <property type="match status" value="1"/>
</dbReference>
<evidence type="ECO:0000259" key="1">
    <source>
        <dbReference type="Pfam" id="PF00534"/>
    </source>
</evidence>
<feature type="domain" description="Glycosyltransferase subfamily 4-like N-terminal" evidence="2">
    <location>
        <begin position="18"/>
        <end position="179"/>
    </location>
</feature>